<keyword evidence="5 6" id="KW-0472">Membrane</keyword>
<dbReference type="InterPro" id="IPR002994">
    <property type="entry name" value="Surf1/Shy1"/>
</dbReference>
<sequence>MGAPFRFGARLLNRYIAPLVLGLTGIAILLWLGTWQIQRLAWKQDILSEIETTIADAPQPLPRLIDPDAQRYQPVELTGEMDGDTLAVLVSVKHRGAGWRLISAFHTDDGRRILLDRGYVPVDQKDLPLYAGPATIRGNLHWTDDRNSSTPANDPAKNIWYARDIGPMAEALDTEPLLVIVRDMSPADSGVTPLPVDTDGIPNDHLQYAITWFSLAAVWLIMTGVWMRRLKTGKES</sequence>
<evidence type="ECO:0000256" key="2">
    <source>
        <dbReference type="ARBA" id="ARBA00007165"/>
    </source>
</evidence>
<evidence type="ECO:0000256" key="1">
    <source>
        <dbReference type="ARBA" id="ARBA00004370"/>
    </source>
</evidence>
<keyword evidence="3 6" id="KW-0812">Transmembrane</keyword>
<reference evidence="7 8" key="1">
    <citation type="submission" date="2017-07" db="EMBL/GenBank/DDBJ databases">
        <title>Genome Sequence of Antarctobacter heliothermus Strain SMS3 Isolated from a culture of the Diatom Skeletonema marinoi.</title>
        <authorList>
            <person name="Topel M."/>
            <person name="Pinder M.I.M."/>
            <person name="Johansson O.N."/>
            <person name="Kourtchenko O."/>
            <person name="Godhe A."/>
            <person name="Clarke A.K."/>
        </authorList>
    </citation>
    <scope>NUCLEOTIDE SEQUENCE [LARGE SCALE GENOMIC DNA]</scope>
    <source>
        <strain evidence="7 8">SMS3</strain>
    </source>
</reference>
<comment type="subcellular location">
    <subcellularLocation>
        <location evidence="6">Cell membrane</location>
        <topology evidence="6">Multi-pass membrane protein</topology>
    </subcellularLocation>
    <subcellularLocation>
        <location evidence="1">Membrane</location>
    </subcellularLocation>
</comment>
<dbReference type="Pfam" id="PF02104">
    <property type="entry name" value="SURF1"/>
    <property type="match status" value="1"/>
</dbReference>
<dbReference type="EMBL" id="CP022540">
    <property type="protein sequence ID" value="ASP23022.1"/>
    <property type="molecule type" value="Genomic_DNA"/>
</dbReference>
<dbReference type="CDD" id="cd06662">
    <property type="entry name" value="SURF1"/>
    <property type="match status" value="1"/>
</dbReference>
<dbReference type="Proteomes" id="UP000203589">
    <property type="component" value="Chromosome"/>
</dbReference>
<evidence type="ECO:0000256" key="6">
    <source>
        <dbReference type="RuleBase" id="RU363076"/>
    </source>
</evidence>
<evidence type="ECO:0000313" key="7">
    <source>
        <dbReference type="EMBL" id="ASP23022.1"/>
    </source>
</evidence>
<accession>A0A222EA32</accession>
<evidence type="ECO:0000313" key="8">
    <source>
        <dbReference type="Proteomes" id="UP000203589"/>
    </source>
</evidence>
<dbReference type="GO" id="GO:0005886">
    <property type="term" value="C:plasma membrane"/>
    <property type="evidence" value="ECO:0007669"/>
    <property type="project" value="UniProtKB-SubCell"/>
</dbReference>
<proteinExistence type="inferred from homology"/>
<evidence type="ECO:0000256" key="5">
    <source>
        <dbReference type="ARBA" id="ARBA00023136"/>
    </source>
</evidence>
<organism evidence="7 8">
    <name type="scientific">Antarctobacter heliothermus</name>
    <dbReference type="NCBI Taxonomy" id="74033"/>
    <lineage>
        <taxon>Bacteria</taxon>
        <taxon>Pseudomonadati</taxon>
        <taxon>Pseudomonadota</taxon>
        <taxon>Alphaproteobacteria</taxon>
        <taxon>Rhodobacterales</taxon>
        <taxon>Roseobacteraceae</taxon>
        <taxon>Antarctobacter</taxon>
    </lineage>
</organism>
<feature type="transmembrane region" description="Helical" evidence="6">
    <location>
        <begin position="206"/>
        <end position="227"/>
    </location>
</feature>
<keyword evidence="4 6" id="KW-1133">Transmembrane helix</keyword>
<comment type="similarity">
    <text evidence="2 6">Belongs to the SURF1 family.</text>
</comment>
<dbReference type="PANTHER" id="PTHR23427">
    <property type="entry name" value="SURFEIT LOCUS PROTEIN"/>
    <property type="match status" value="1"/>
</dbReference>
<keyword evidence="8" id="KW-1185">Reference proteome</keyword>
<dbReference type="InterPro" id="IPR045214">
    <property type="entry name" value="Surf1/Surf4"/>
</dbReference>
<feature type="transmembrane region" description="Helical" evidence="6">
    <location>
        <begin position="12"/>
        <end position="32"/>
    </location>
</feature>
<evidence type="ECO:0000256" key="4">
    <source>
        <dbReference type="ARBA" id="ARBA00022989"/>
    </source>
</evidence>
<name>A0A222EA32_9RHOB</name>
<protein>
    <recommendedName>
        <fullName evidence="6">SURF1-like protein</fullName>
    </recommendedName>
</protein>
<keyword evidence="6" id="KW-1003">Cell membrane</keyword>
<dbReference type="PROSITE" id="PS50895">
    <property type="entry name" value="SURF1"/>
    <property type="match status" value="1"/>
</dbReference>
<dbReference type="AlphaFoldDB" id="A0A222EA32"/>
<dbReference type="KEGG" id="aht:ANTHELSMS3_04421"/>
<dbReference type="PANTHER" id="PTHR23427:SF2">
    <property type="entry name" value="SURFEIT LOCUS PROTEIN 1"/>
    <property type="match status" value="1"/>
</dbReference>
<gene>
    <name evidence="7" type="ORF">ANTHELSMS3_04421</name>
</gene>
<evidence type="ECO:0000256" key="3">
    <source>
        <dbReference type="ARBA" id="ARBA00022692"/>
    </source>
</evidence>